<accession>A0ABR0SL15</accession>
<keyword evidence="1" id="KW-1133">Transmembrane helix</keyword>
<sequence>MPPAIIPISAHIPKSVPVVIPLLLLVLPAAHPPALVIKLLHRALSHGFLQVLGPLRVRARPALGPVGAEARQVKGAQFPPDMFLGAQGA</sequence>
<proteinExistence type="predicted"/>
<gene>
    <name evidence="2" type="ORF">PT974_06281</name>
</gene>
<keyword evidence="1" id="KW-0472">Membrane</keyword>
<comment type="caution">
    <text evidence="2">The sequence shown here is derived from an EMBL/GenBank/DDBJ whole genome shotgun (WGS) entry which is preliminary data.</text>
</comment>
<keyword evidence="1" id="KW-0812">Transmembrane</keyword>
<organism evidence="2 3">
    <name type="scientific">Cladobotryum mycophilum</name>
    <dbReference type="NCBI Taxonomy" id="491253"/>
    <lineage>
        <taxon>Eukaryota</taxon>
        <taxon>Fungi</taxon>
        <taxon>Dikarya</taxon>
        <taxon>Ascomycota</taxon>
        <taxon>Pezizomycotina</taxon>
        <taxon>Sordariomycetes</taxon>
        <taxon>Hypocreomycetidae</taxon>
        <taxon>Hypocreales</taxon>
        <taxon>Hypocreaceae</taxon>
        <taxon>Cladobotryum</taxon>
    </lineage>
</organism>
<protein>
    <recommendedName>
        <fullName evidence="4">Secreted protein</fullName>
    </recommendedName>
</protein>
<keyword evidence="3" id="KW-1185">Reference proteome</keyword>
<name>A0ABR0SL15_9HYPO</name>
<dbReference type="Proteomes" id="UP001338125">
    <property type="component" value="Unassembled WGS sequence"/>
</dbReference>
<evidence type="ECO:0000313" key="2">
    <source>
        <dbReference type="EMBL" id="KAK5992859.1"/>
    </source>
</evidence>
<dbReference type="EMBL" id="JAVFKD010000012">
    <property type="protein sequence ID" value="KAK5992859.1"/>
    <property type="molecule type" value="Genomic_DNA"/>
</dbReference>
<evidence type="ECO:0008006" key="4">
    <source>
        <dbReference type="Google" id="ProtNLM"/>
    </source>
</evidence>
<feature type="transmembrane region" description="Helical" evidence="1">
    <location>
        <begin position="20"/>
        <end position="40"/>
    </location>
</feature>
<evidence type="ECO:0000313" key="3">
    <source>
        <dbReference type="Proteomes" id="UP001338125"/>
    </source>
</evidence>
<evidence type="ECO:0000256" key="1">
    <source>
        <dbReference type="SAM" id="Phobius"/>
    </source>
</evidence>
<reference evidence="2 3" key="1">
    <citation type="submission" date="2024-01" db="EMBL/GenBank/DDBJ databases">
        <title>Complete genome of Cladobotryum mycophilum ATHUM6906.</title>
        <authorList>
            <person name="Christinaki A.C."/>
            <person name="Myridakis A.I."/>
            <person name="Kouvelis V.N."/>
        </authorList>
    </citation>
    <scope>NUCLEOTIDE SEQUENCE [LARGE SCALE GENOMIC DNA]</scope>
    <source>
        <strain evidence="2 3">ATHUM6906</strain>
    </source>
</reference>